<comment type="caution">
    <text evidence="2">The sequence shown here is derived from an EMBL/GenBank/DDBJ whole genome shotgun (WGS) entry which is preliminary data.</text>
</comment>
<feature type="region of interest" description="Disordered" evidence="1">
    <location>
        <begin position="84"/>
        <end position="115"/>
    </location>
</feature>
<proteinExistence type="predicted"/>
<dbReference type="EMBL" id="JAQNDK010000002">
    <property type="protein sequence ID" value="MDC0679695.1"/>
    <property type="molecule type" value="Genomic_DNA"/>
</dbReference>
<protein>
    <recommendedName>
        <fullName evidence="4">Helix-turn-helix domain-containing protein</fullName>
    </recommendedName>
</protein>
<name>A0ABT5BZV4_9BACT</name>
<evidence type="ECO:0008006" key="4">
    <source>
        <dbReference type="Google" id="ProtNLM"/>
    </source>
</evidence>
<evidence type="ECO:0000256" key="1">
    <source>
        <dbReference type="SAM" id="MobiDB-lite"/>
    </source>
</evidence>
<accession>A0ABT5BZV4</accession>
<dbReference type="Proteomes" id="UP001217485">
    <property type="component" value="Unassembled WGS sequence"/>
</dbReference>
<evidence type="ECO:0000313" key="2">
    <source>
        <dbReference type="EMBL" id="MDC0679695.1"/>
    </source>
</evidence>
<reference evidence="2 3" key="1">
    <citation type="submission" date="2023-01" db="EMBL/GenBank/DDBJ databases">
        <title>Minimal conservation of predation-associated metabolite biosynthetic gene clusters underscores biosynthetic potential of Myxococcota including descriptions for ten novel species: Archangium lansinium sp. nov., Myxococcus landrumus sp. nov., Nannocystis bai.</title>
        <authorList>
            <person name="Ahearne A."/>
            <person name="Stevens C."/>
            <person name="Dowd S."/>
        </authorList>
    </citation>
    <scope>NUCLEOTIDE SEQUENCE [LARGE SCALE GENOMIC DNA]</scope>
    <source>
        <strain evidence="2 3">WIWO2</strain>
    </source>
</reference>
<dbReference type="RefSeq" id="WP_272096692.1">
    <property type="nucleotide sequence ID" value="NZ_JAQNDK010000002.1"/>
</dbReference>
<keyword evidence="3" id="KW-1185">Reference proteome</keyword>
<organism evidence="2 3">
    <name type="scientific">Sorangium atrum</name>
    <dbReference type="NCBI Taxonomy" id="2995308"/>
    <lineage>
        <taxon>Bacteria</taxon>
        <taxon>Pseudomonadati</taxon>
        <taxon>Myxococcota</taxon>
        <taxon>Polyangia</taxon>
        <taxon>Polyangiales</taxon>
        <taxon>Polyangiaceae</taxon>
        <taxon>Sorangium</taxon>
    </lineage>
</organism>
<evidence type="ECO:0000313" key="3">
    <source>
        <dbReference type="Proteomes" id="UP001217485"/>
    </source>
</evidence>
<sequence>MRKSVTQDDLLKAFATIARYLADSIREAANENAAGDTSPAYYDARSSPTGPTTFRRAAAAGAFPSFRVGRKLMARKADVDAWIATQARTPKPKKQSGDDADAAFFASLQPRRSSR</sequence>
<gene>
    <name evidence="2" type="ORF">POL72_18275</name>
</gene>